<organism evidence="2 3">
    <name type="scientific">Rubrivirga marina</name>
    <dbReference type="NCBI Taxonomy" id="1196024"/>
    <lineage>
        <taxon>Bacteria</taxon>
        <taxon>Pseudomonadati</taxon>
        <taxon>Rhodothermota</taxon>
        <taxon>Rhodothermia</taxon>
        <taxon>Rhodothermales</taxon>
        <taxon>Rubricoccaceae</taxon>
        <taxon>Rubrivirga</taxon>
    </lineage>
</organism>
<feature type="domain" description="DUF4178" evidence="1">
    <location>
        <begin position="60"/>
        <end position="193"/>
    </location>
</feature>
<comment type="caution">
    <text evidence="2">The sequence shown here is derived from an EMBL/GenBank/DDBJ whole genome shotgun (WGS) entry which is preliminary data.</text>
</comment>
<dbReference type="Proteomes" id="UP000216339">
    <property type="component" value="Unassembled WGS sequence"/>
</dbReference>
<proteinExistence type="predicted"/>
<evidence type="ECO:0000313" key="3">
    <source>
        <dbReference type="Proteomes" id="UP000216339"/>
    </source>
</evidence>
<evidence type="ECO:0000313" key="2">
    <source>
        <dbReference type="EMBL" id="PAP76146.1"/>
    </source>
</evidence>
<dbReference type="RefSeq" id="WP_095509787.1">
    <property type="nucleotide sequence ID" value="NZ_MQWD01000001.1"/>
</dbReference>
<reference evidence="2 3" key="1">
    <citation type="submission" date="2016-11" db="EMBL/GenBank/DDBJ databases">
        <title>Study of marine rhodopsin-containing bacteria.</title>
        <authorList>
            <person name="Yoshizawa S."/>
            <person name="Kumagai Y."/>
            <person name="Kogure K."/>
        </authorList>
    </citation>
    <scope>NUCLEOTIDE SEQUENCE [LARGE SCALE GENOMIC DNA]</scope>
    <source>
        <strain evidence="2 3">SAORIC-28</strain>
    </source>
</reference>
<protein>
    <recommendedName>
        <fullName evidence="1">DUF4178 domain-containing protein</fullName>
    </recommendedName>
</protein>
<sequence length="205" mass="22004">MADPIHCPTCGAPLVVRNRFVTVVTCEFCGGVSLYDGGRLDPTGRSVEVVQVPSPLYLDATGQIGGRDFRVLGRLVYEYDGGYWTEWFVEVEGAGRAWLVEDEGAFSIVQEQSDVTAPPFEEARPAGSLRIGGLDVFVDEVGEATVVGAEGQLGGVILPGEVIQYVDGVAGEREVSVEYGERGVEVYVGRPVPRDALVVDEETYG</sequence>
<dbReference type="InterPro" id="IPR025235">
    <property type="entry name" value="DUF4178"/>
</dbReference>
<dbReference type="EMBL" id="MQWD01000001">
    <property type="protein sequence ID" value="PAP76146.1"/>
    <property type="molecule type" value="Genomic_DNA"/>
</dbReference>
<dbReference type="Pfam" id="PF13785">
    <property type="entry name" value="DUF4178"/>
    <property type="match status" value="1"/>
</dbReference>
<keyword evidence="3" id="KW-1185">Reference proteome</keyword>
<name>A0A271IY14_9BACT</name>
<gene>
    <name evidence="2" type="ORF">BSZ37_06645</name>
</gene>
<accession>A0A271IY14</accession>
<evidence type="ECO:0000259" key="1">
    <source>
        <dbReference type="Pfam" id="PF13785"/>
    </source>
</evidence>
<dbReference type="OrthoDB" id="228033at2"/>
<dbReference type="AlphaFoldDB" id="A0A271IY14"/>